<evidence type="ECO:0000313" key="9">
    <source>
        <dbReference type="Proteomes" id="UP000253570"/>
    </source>
</evidence>
<evidence type="ECO:0000256" key="3">
    <source>
        <dbReference type="ARBA" id="ARBA00023002"/>
    </source>
</evidence>
<feature type="active site" description="Proton donor" evidence="4">
    <location>
        <position position="62"/>
    </location>
</feature>
<dbReference type="InterPro" id="IPR020471">
    <property type="entry name" value="AKR"/>
</dbReference>
<feature type="domain" description="NADP-dependent oxidoreductase" evidence="7">
    <location>
        <begin position="27"/>
        <end position="271"/>
    </location>
</feature>
<comment type="caution">
    <text evidence="8">The sequence shown here is derived from an EMBL/GenBank/DDBJ whole genome shotgun (WGS) entry which is preliminary data.</text>
</comment>
<dbReference type="GO" id="GO:0051596">
    <property type="term" value="P:methylglyoxal catabolic process"/>
    <property type="evidence" value="ECO:0007669"/>
    <property type="project" value="TreeGrafter"/>
</dbReference>
<evidence type="ECO:0000259" key="7">
    <source>
        <dbReference type="Pfam" id="PF00248"/>
    </source>
</evidence>
<feature type="binding site" evidence="5">
    <location>
        <position position="120"/>
    </location>
    <ligand>
        <name>substrate</name>
    </ligand>
</feature>
<keyword evidence="2" id="KW-0521">NADP</keyword>
<keyword evidence="3" id="KW-0560">Oxidoreductase</keyword>
<evidence type="ECO:0000313" key="8">
    <source>
        <dbReference type="EMBL" id="RCL72210.1"/>
    </source>
</evidence>
<evidence type="ECO:0000256" key="2">
    <source>
        <dbReference type="ARBA" id="ARBA00022857"/>
    </source>
</evidence>
<dbReference type="PRINTS" id="PR00069">
    <property type="entry name" value="ALDKETRDTASE"/>
</dbReference>
<organism evidence="8 9">
    <name type="scientific">PS1 clade bacterium</name>
    <dbReference type="NCBI Taxonomy" id="2175152"/>
    <lineage>
        <taxon>Bacteria</taxon>
        <taxon>Pseudomonadati</taxon>
        <taxon>Pseudomonadota</taxon>
        <taxon>Alphaproteobacteria</taxon>
        <taxon>PS1 clade</taxon>
    </lineage>
</organism>
<proteinExistence type="inferred from homology"/>
<dbReference type="Pfam" id="PF00248">
    <property type="entry name" value="Aldo_ket_red"/>
    <property type="match status" value="1"/>
</dbReference>
<dbReference type="SUPFAM" id="SSF51430">
    <property type="entry name" value="NAD(P)-linked oxidoreductase"/>
    <property type="match status" value="1"/>
</dbReference>
<sequence>MNSLTGVMFMFDNSIPSIKHQGTSMPRLGLGTMAHPEPGEAANLISYALTSGYRHIDTARKYGSEEWVGEGIKKSGIPREDIWVTTKVTEDNAKADDFARSVEASLNAMQLDYVDLLLIHWPSRDIPLEETLGALAKAKNEGYALNIGVSNFTVNLMDQAVKLCPEKLFLNQFEYHAYINQSKVIEACKKHDLIMTCYVPLGRGKILQDPILKEIGDFHGKSIAQVGLRWLIQQEGTIVIPGARATPRIDENMNIFDFELSAEEMNMISKLQANNHRAVNPEVRRPVWD</sequence>
<evidence type="ECO:0000256" key="5">
    <source>
        <dbReference type="PIRSR" id="PIRSR000097-2"/>
    </source>
</evidence>
<feature type="site" description="Lowers pKa of active site Tyr" evidence="6">
    <location>
        <position position="87"/>
    </location>
</feature>
<dbReference type="InterPro" id="IPR023210">
    <property type="entry name" value="NADP_OxRdtase_dom"/>
</dbReference>
<dbReference type="PANTHER" id="PTHR43827:SF3">
    <property type="entry name" value="NADP-DEPENDENT OXIDOREDUCTASE DOMAIN-CONTAINING PROTEIN"/>
    <property type="match status" value="1"/>
</dbReference>
<evidence type="ECO:0000256" key="1">
    <source>
        <dbReference type="ARBA" id="ARBA00007905"/>
    </source>
</evidence>
<dbReference type="EMBL" id="QOQD01000016">
    <property type="protein sequence ID" value="RCL72210.1"/>
    <property type="molecule type" value="Genomic_DNA"/>
</dbReference>
<gene>
    <name evidence="8" type="ORF">DBW71_05705</name>
</gene>
<dbReference type="AlphaFoldDB" id="A0A368DK41"/>
<name>A0A368DK41_9PROT</name>
<evidence type="ECO:0000256" key="4">
    <source>
        <dbReference type="PIRSR" id="PIRSR000097-1"/>
    </source>
</evidence>
<dbReference type="PANTHER" id="PTHR43827">
    <property type="entry name" value="2,5-DIKETO-D-GLUCONIC ACID REDUCTASE"/>
    <property type="match status" value="1"/>
</dbReference>
<evidence type="ECO:0000256" key="6">
    <source>
        <dbReference type="PIRSR" id="PIRSR000097-3"/>
    </source>
</evidence>
<dbReference type="Proteomes" id="UP000253570">
    <property type="component" value="Unassembled WGS sequence"/>
</dbReference>
<dbReference type="PIRSF" id="PIRSF000097">
    <property type="entry name" value="AKR"/>
    <property type="match status" value="1"/>
</dbReference>
<comment type="similarity">
    <text evidence="1">Belongs to the aldo/keto reductase family.</text>
</comment>
<accession>A0A368DK41</accession>
<dbReference type="GO" id="GO:1990002">
    <property type="term" value="F:methylglyoxal reductase (NADPH) (acetol producing) activity"/>
    <property type="evidence" value="ECO:0007669"/>
    <property type="project" value="TreeGrafter"/>
</dbReference>
<reference evidence="8 9" key="1">
    <citation type="journal article" date="2018" name="Microbiome">
        <title>Fine metagenomic profile of the Mediterranean stratified and mixed water columns revealed by assembly and recruitment.</title>
        <authorList>
            <person name="Haro-Moreno J.M."/>
            <person name="Lopez-Perez M."/>
            <person name="De La Torre J.R."/>
            <person name="Picazo A."/>
            <person name="Camacho A."/>
            <person name="Rodriguez-Valera F."/>
        </authorList>
    </citation>
    <scope>NUCLEOTIDE SEQUENCE [LARGE SCALE GENOMIC DNA]</scope>
    <source>
        <strain evidence="8">MED-G57</strain>
    </source>
</reference>
<dbReference type="InterPro" id="IPR036812">
    <property type="entry name" value="NAD(P)_OxRdtase_dom_sf"/>
</dbReference>
<protein>
    <submittedName>
        <fullName evidence="8">Aldo/keto reductase</fullName>
    </submittedName>
</protein>
<dbReference type="Gene3D" id="3.20.20.100">
    <property type="entry name" value="NADP-dependent oxidoreductase domain"/>
    <property type="match status" value="1"/>
</dbReference>
<dbReference type="InterPro" id="IPR018170">
    <property type="entry name" value="Aldo/ket_reductase_CS"/>
</dbReference>
<dbReference type="PROSITE" id="PS00798">
    <property type="entry name" value="ALDOKETO_REDUCTASE_1"/>
    <property type="match status" value="1"/>
</dbReference>